<feature type="transmembrane region" description="Helical" evidence="1">
    <location>
        <begin position="194"/>
        <end position="220"/>
    </location>
</feature>
<keyword evidence="3" id="KW-1185">Reference proteome</keyword>
<feature type="transmembrane region" description="Helical" evidence="1">
    <location>
        <begin position="12"/>
        <end position="32"/>
    </location>
</feature>
<gene>
    <name evidence="2" type="ORF">CPZ25_017920</name>
</gene>
<keyword evidence="1" id="KW-0472">Membrane</keyword>
<dbReference type="Proteomes" id="UP000218387">
    <property type="component" value="Chromosome"/>
</dbReference>
<evidence type="ECO:0000313" key="2">
    <source>
        <dbReference type="EMBL" id="QCT73109.1"/>
    </source>
</evidence>
<dbReference type="Pfam" id="PF07314">
    <property type="entry name" value="Lit"/>
    <property type="match status" value="1"/>
</dbReference>
<evidence type="ECO:0000256" key="1">
    <source>
        <dbReference type="SAM" id="Phobius"/>
    </source>
</evidence>
<dbReference type="KEGG" id="emt:CPZ25_017920"/>
<dbReference type="NCBIfam" id="TIGR01906">
    <property type="entry name" value="integ_TIGR01906"/>
    <property type="match status" value="1"/>
</dbReference>
<feature type="transmembrane region" description="Helical" evidence="1">
    <location>
        <begin position="107"/>
        <end position="129"/>
    </location>
</feature>
<feature type="transmembrane region" description="Helical" evidence="1">
    <location>
        <begin position="138"/>
        <end position="158"/>
    </location>
</feature>
<keyword evidence="1" id="KW-0812">Transmembrane</keyword>
<dbReference type="EMBL" id="CP029487">
    <property type="protein sequence ID" value="QCT73109.1"/>
    <property type="molecule type" value="Genomic_DNA"/>
</dbReference>
<protein>
    <submittedName>
        <fullName evidence="2">TIGR01906 family membrane protein</fullName>
    </submittedName>
</protein>
<sequence>MILDKKSLATAIIVGIVFPVFVLITSMEFAVFNRGFFLDQLDKNNVSQTTGIAPKELPAVTDQIFAFLKGEREDFNIYAEKENDLYVPLFNQEELIHMEDVRGLLKAAVIVQTVCGVLLLAGLILLFFWDRTAIAKAVFGGAVFGLILLLASGLAAVFDFTSVFQAAHRLVFTNDYWYLDPSESVLINIVPEPYFIALGLRIVTIAAVVCLICAVGGGFLSRRLARRKFMKNSKRKF</sequence>
<organism evidence="2 3">
    <name type="scientific">Eubacterium maltosivorans</name>
    <dbReference type="NCBI Taxonomy" id="2041044"/>
    <lineage>
        <taxon>Bacteria</taxon>
        <taxon>Bacillati</taxon>
        <taxon>Bacillota</taxon>
        <taxon>Clostridia</taxon>
        <taxon>Eubacteriales</taxon>
        <taxon>Eubacteriaceae</taxon>
        <taxon>Eubacterium</taxon>
    </lineage>
</organism>
<dbReference type="InterPro" id="IPR010178">
    <property type="entry name" value="Lit"/>
</dbReference>
<evidence type="ECO:0000313" key="3">
    <source>
        <dbReference type="Proteomes" id="UP000218387"/>
    </source>
</evidence>
<keyword evidence="1" id="KW-1133">Transmembrane helix</keyword>
<proteinExistence type="predicted"/>
<accession>A0A4P9CBS7</accession>
<name>A0A4P9CBS7_EUBML</name>
<dbReference type="AlphaFoldDB" id="A0A4P9CBS7"/>
<reference evidence="2 3" key="1">
    <citation type="submission" date="2018-05" db="EMBL/GenBank/DDBJ databases">
        <title>Genome comparison of Eubacterium sp.</title>
        <authorList>
            <person name="Feng Y."/>
            <person name="Sanchez-Andrea I."/>
            <person name="Stams A.J.M."/>
            <person name="De Vos W.M."/>
        </authorList>
    </citation>
    <scope>NUCLEOTIDE SEQUENCE [LARGE SCALE GENOMIC DNA]</scope>
    <source>
        <strain evidence="2 3">YI</strain>
    </source>
</reference>